<evidence type="ECO:0000313" key="2">
    <source>
        <dbReference type="EMBL" id="NJC24668.1"/>
    </source>
</evidence>
<proteinExistence type="predicted"/>
<sequence length="584" mass="61893">MKLLNNTLPTGSEATAPTCTVISNGKALPAEFILLSAVTDHAVDRVPTATLIFSDGSVAGRSFATSQSSQLKPGAAISVKMGYLGREIELFSGELTAQRIKVRSGGSELFITVKNLVYRLTLERRSRDFIGLTDTEAIEEILADNAIGYELSDLALAATPVVDLVQHHCTDWDWMITRGQAAGLVTIPNKDIVSIRVPALDKPVVDLIFGQNLLSFDAETNAQKHFKEYTATAYDTTSGKATSDTESADYVFGDEYSAQQLGGVHGPDNYQLRHGGPLPNAELTRAVTAAKAHSALSTVRGVAELVGATNINVGDTVELMGLGKVFNGLAYVSGVRQEMSPRGWSTFLQFGLETDRFAEAHATAPPAAAGLIPAAGGLHLGKVVALAGDPRGEDRIRVQFPAIDGEGEGRWSRLSTLSGGAGFGTIFRPSIGQQVIVGFLDDDPRYPVVLGSFHGSLQPAHHPATDANHLTSIRTEAGHEILIDDEQHLLQITGPKGERISLEGERGAINLRDRHGNEIRMDASGIKIASVGTLTLEARKDATITANGNIDLAASLKLTAKGEVGADYGSSGICTVKGALIQLN</sequence>
<dbReference type="SUPFAM" id="SSF69255">
    <property type="entry name" value="gp5 N-terminal domain-like"/>
    <property type="match status" value="1"/>
</dbReference>
<gene>
    <name evidence="2" type="ORF">GGR27_000149</name>
</gene>
<organism evidence="2 3">
    <name type="scientific">Neolewinella antarctica</name>
    <dbReference type="NCBI Taxonomy" id="442734"/>
    <lineage>
        <taxon>Bacteria</taxon>
        <taxon>Pseudomonadati</taxon>
        <taxon>Bacteroidota</taxon>
        <taxon>Saprospiria</taxon>
        <taxon>Saprospirales</taxon>
        <taxon>Lewinellaceae</taxon>
        <taxon>Neolewinella</taxon>
    </lineage>
</organism>
<reference evidence="2 3" key="1">
    <citation type="submission" date="2020-03" db="EMBL/GenBank/DDBJ databases">
        <title>Genomic Encyclopedia of Type Strains, Phase IV (KMG-IV): sequencing the most valuable type-strain genomes for metagenomic binning, comparative biology and taxonomic classification.</title>
        <authorList>
            <person name="Goeker M."/>
        </authorList>
    </citation>
    <scope>NUCLEOTIDE SEQUENCE [LARGE SCALE GENOMIC DNA]</scope>
    <source>
        <strain evidence="2 3">DSM 105096</strain>
    </source>
</reference>
<accession>A0ABX0X639</accession>
<evidence type="ECO:0000259" key="1">
    <source>
        <dbReference type="Pfam" id="PF04717"/>
    </source>
</evidence>
<dbReference type="EMBL" id="JAATJH010000001">
    <property type="protein sequence ID" value="NJC24668.1"/>
    <property type="molecule type" value="Genomic_DNA"/>
</dbReference>
<dbReference type="RefSeq" id="WP_168035485.1">
    <property type="nucleotide sequence ID" value="NZ_JAATJH010000001.1"/>
</dbReference>
<dbReference type="Pfam" id="PF04717">
    <property type="entry name" value="Phage_base_V"/>
    <property type="match status" value="1"/>
</dbReference>
<dbReference type="Gene3D" id="2.40.50.230">
    <property type="entry name" value="Gp5 N-terminal domain"/>
    <property type="match status" value="1"/>
</dbReference>
<evidence type="ECO:0000313" key="3">
    <source>
        <dbReference type="Proteomes" id="UP000770785"/>
    </source>
</evidence>
<dbReference type="InterPro" id="IPR006531">
    <property type="entry name" value="Gp5/Vgr_OB"/>
</dbReference>
<comment type="caution">
    <text evidence="2">The sequence shown here is derived from an EMBL/GenBank/DDBJ whole genome shotgun (WGS) entry which is preliminary data.</text>
</comment>
<dbReference type="InterPro" id="IPR037026">
    <property type="entry name" value="Vgr_OB-fold_dom_sf"/>
</dbReference>
<keyword evidence="3" id="KW-1185">Reference proteome</keyword>
<name>A0ABX0X639_9BACT</name>
<feature type="domain" description="Gp5/Type VI secretion system Vgr protein OB-fold" evidence="1">
    <location>
        <begin position="380"/>
        <end position="454"/>
    </location>
</feature>
<dbReference type="SUPFAM" id="SSF69279">
    <property type="entry name" value="Phage tail proteins"/>
    <property type="match status" value="1"/>
</dbReference>
<dbReference type="Proteomes" id="UP000770785">
    <property type="component" value="Unassembled WGS sequence"/>
</dbReference>
<protein>
    <submittedName>
        <fullName evidence="2">Phage protein D</fullName>
    </submittedName>
</protein>